<dbReference type="GO" id="GO:0030838">
    <property type="term" value="P:positive regulation of actin filament polymerization"/>
    <property type="evidence" value="ECO:0007669"/>
    <property type="project" value="TreeGrafter"/>
</dbReference>
<sequence>MSNTPRRPRLQPRPIRVKAIHAFSAQRSSELSLSPGDEIVVCEINEIGWTFGRCLANGRSGWFPITYTEDVGVEMTLERL</sequence>
<proteinExistence type="predicted"/>
<evidence type="ECO:0000259" key="3">
    <source>
        <dbReference type="PROSITE" id="PS50002"/>
    </source>
</evidence>
<dbReference type="AlphaFoldDB" id="A0A6G1JR12"/>
<accession>A0A6G1JR12</accession>
<evidence type="ECO:0000256" key="1">
    <source>
        <dbReference type="ARBA" id="ARBA00022443"/>
    </source>
</evidence>
<dbReference type="InterPro" id="IPR027681">
    <property type="entry name" value="IRSp53/IRTKS/Pinkbar"/>
</dbReference>
<dbReference type="GO" id="GO:0051764">
    <property type="term" value="P:actin crosslink formation"/>
    <property type="evidence" value="ECO:0007669"/>
    <property type="project" value="TreeGrafter"/>
</dbReference>
<keyword evidence="1 2" id="KW-0728">SH3 domain</keyword>
<keyword evidence="5" id="KW-1185">Reference proteome</keyword>
<dbReference type="Pfam" id="PF00018">
    <property type="entry name" value="SH3_1"/>
    <property type="match status" value="1"/>
</dbReference>
<dbReference type="PANTHER" id="PTHR14206">
    <property type="entry name" value="BRAIN-SPECIFIC ANGIOGENESIS INHIBITOR 1-ASSOCIATED PROTEIN 2"/>
    <property type="match status" value="1"/>
</dbReference>
<reference evidence="4" key="1">
    <citation type="journal article" date="2020" name="Stud. Mycol.">
        <title>101 Dothideomycetes genomes: a test case for predicting lifestyles and emergence of pathogens.</title>
        <authorList>
            <person name="Haridas S."/>
            <person name="Albert R."/>
            <person name="Binder M."/>
            <person name="Bloem J."/>
            <person name="Labutti K."/>
            <person name="Salamov A."/>
            <person name="Andreopoulos B."/>
            <person name="Baker S."/>
            <person name="Barry K."/>
            <person name="Bills G."/>
            <person name="Bluhm B."/>
            <person name="Cannon C."/>
            <person name="Castanera R."/>
            <person name="Culley D."/>
            <person name="Daum C."/>
            <person name="Ezra D."/>
            <person name="Gonzalez J."/>
            <person name="Henrissat B."/>
            <person name="Kuo A."/>
            <person name="Liang C."/>
            <person name="Lipzen A."/>
            <person name="Lutzoni F."/>
            <person name="Magnuson J."/>
            <person name="Mondo S."/>
            <person name="Nolan M."/>
            <person name="Ohm R."/>
            <person name="Pangilinan J."/>
            <person name="Park H.-J."/>
            <person name="Ramirez L."/>
            <person name="Alfaro M."/>
            <person name="Sun H."/>
            <person name="Tritt A."/>
            <person name="Yoshinaga Y."/>
            <person name="Zwiers L.-H."/>
            <person name="Turgeon B."/>
            <person name="Goodwin S."/>
            <person name="Spatafora J."/>
            <person name="Crous P."/>
            <person name="Grigoriev I."/>
        </authorList>
    </citation>
    <scope>NUCLEOTIDE SEQUENCE</scope>
    <source>
        <strain evidence="4">CBS 279.74</strain>
    </source>
</reference>
<dbReference type="SUPFAM" id="SSF50044">
    <property type="entry name" value="SH3-domain"/>
    <property type="match status" value="1"/>
</dbReference>
<dbReference type="Gene3D" id="2.30.30.40">
    <property type="entry name" value="SH3 Domains"/>
    <property type="match status" value="1"/>
</dbReference>
<evidence type="ECO:0000313" key="4">
    <source>
        <dbReference type="EMBL" id="KAF2703059.1"/>
    </source>
</evidence>
<dbReference type="GO" id="GO:0005829">
    <property type="term" value="C:cytosol"/>
    <property type="evidence" value="ECO:0007669"/>
    <property type="project" value="TreeGrafter"/>
</dbReference>
<dbReference type="Proteomes" id="UP000799428">
    <property type="component" value="Unassembled WGS sequence"/>
</dbReference>
<dbReference type="PROSITE" id="PS50002">
    <property type="entry name" value="SH3"/>
    <property type="match status" value="1"/>
</dbReference>
<dbReference type="InterPro" id="IPR001452">
    <property type="entry name" value="SH3_domain"/>
</dbReference>
<dbReference type="PANTHER" id="PTHR14206:SF7">
    <property type="entry name" value="INSULIN RECEPTOR SUBSTRATE 53 KDA, ISOFORM A"/>
    <property type="match status" value="1"/>
</dbReference>
<organism evidence="4 5">
    <name type="scientific">Pleomassaria siparia CBS 279.74</name>
    <dbReference type="NCBI Taxonomy" id="1314801"/>
    <lineage>
        <taxon>Eukaryota</taxon>
        <taxon>Fungi</taxon>
        <taxon>Dikarya</taxon>
        <taxon>Ascomycota</taxon>
        <taxon>Pezizomycotina</taxon>
        <taxon>Dothideomycetes</taxon>
        <taxon>Pleosporomycetidae</taxon>
        <taxon>Pleosporales</taxon>
        <taxon>Pleomassariaceae</taxon>
        <taxon>Pleomassaria</taxon>
    </lineage>
</organism>
<feature type="domain" description="SH3" evidence="3">
    <location>
        <begin position="12"/>
        <end position="73"/>
    </location>
</feature>
<dbReference type="InterPro" id="IPR036028">
    <property type="entry name" value="SH3-like_dom_sf"/>
</dbReference>
<evidence type="ECO:0000256" key="2">
    <source>
        <dbReference type="PROSITE-ProRule" id="PRU00192"/>
    </source>
</evidence>
<dbReference type="GO" id="GO:0005654">
    <property type="term" value="C:nucleoplasm"/>
    <property type="evidence" value="ECO:0007669"/>
    <property type="project" value="TreeGrafter"/>
</dbReference>
<dbReference type="SMART" id="SM00326">
    <property type="entry name" value="SH3"/>
    <property type="match status" value="1"/>
</dbReference>
<dbReference type="EMBL" id="MU005790">
    <property type="protein sequence ID" value="KAF2703059.1"/>
    <property type="molecule type" value="Genomic_DNA"/>
</dbReference>
<dbReference type="OrthoDB" id="19092at2759"/>
<evidence type="ECO:0000313" key="5">
    <source>
        <dbReference type="Proteomes" id="UP000799428"/>
    </source>
</evidence>
<name>A0A6G1JR12_9PLEO</name>
<protein>
    <recommendedName>
        <fullName evidence="3">SH3 domain-containing protein</fullName>
    </recommendedName>
</protein>
<dbReference type="GO" id="GO:0051017">
    <property type="term" value="P:actin filament bundle assembly"/>
    <property type="evidence" value="ECO:0007669"/>
    <property type="project" value="TreeGrafter"/>
</dbReference>
<gene>
    <name evidence="4" type="ORF">K504DRAFT_463895</name>
</gene>